<proteinExistence type="inferred from homology"/>
<dbReference type="InterPro" id="IPR006058">
    <property type="entry name" value="2Fe2S_fd_BS"/>
</dbReference>
<dbReference type="CDD" id="cd00207">
    <property type="entry name" value="fer2"/>
    <property type="match status" value="1"/>
</dbReference>
<evidence type="ECO:0000313" key="10">
    <source>
        <dbReference type="EMBL" id="OSO89406.1"/>
    </source>
</evidence>
<dbReference type="Pfam" id="PF00111">
    <property type="entry name" value="Fer2"/>
    <property type="match status" value="1"/>
</dbReference>
<evidence type="ECO:0000256" key="5">
    <source>
        <dbReference type="ARBA" id="ARBA00022982"/>
    </source>
</evidence>
<dbReference type="PROSITE" id="PS00197">
    <property type="entry name" value="2FE2S_FER_1"/>
    <property type="match status" value="1"/>
</dbReference>
<evidence type="ECO:0000259" key="9">
    <source>
        <dbReference type="PROSITE" id="PS51085"/>
    </source>
</evidence>
<dbReference type="EMBL" id="NBYN01000055">
    <property type="protein sequence ID" value="OSO89406.1"/>
    <property type="molecule type" value="Genomic_DNA"/>
</dbReference>
<evidence type="ECO:0000256" key="3">
    <source>
        <dbReference type="ARBA" id="ARBA00022714"/>
    </source>
</evidence>
<evidence type="ECO:0000313" key="11">
    <source>
        <dbReference type="Proteomes" id="UP000192997"/>
    </source>
</evidence>
<dbReference type="RefSeq" id="WP_009344245.1">
    <property type="nucleotide sequence ID" value="NZ_NBYN01000055.1"/>
</dbReference>
<keyword evidence="6" id="KW-0408">Iron</keyword>
<dbReference type="InterPro" id="IPR001041">
    <property type="entry name" value="2Fe-2S_ferredoxin-type"/>
</dbReference>
<reference evidence="11" key="1">
    <citation type="submission" date="2017-04" db="EMBL/GenBank/DDBJ databases">
        <authorList>
            <person name="Abreu V.A."/>
            <person name="Popin R.V."/>
            <person name="Rigonato J."/>
            <person name="Andreote A.P."/>
            <person name="Schaker P.C."/>
            <person name="Hoff-Risseti C."/>
            <person name="Alvarenga D.O."/>
            <person name="Varani A.M."/>
            <person name="Fiore M.F."/>
        </authorList>
    </citation>
    <scope>NUCLEOTIDE SEQUENCE [LARGE SCALE GENOMIC DNA]</scope>
    <source>
        <strain evidence="11">CENA303</strain>
    </source>
</reference>
<evidence type="ECO:0000256" key="8">
    <source>
        <dbReference type="ARBA" id="ARBA00034078"/>
    </source>
</evidence>
<dbReference type="Gene3D" id="3.10.20.30">
    <property type="match status" value="1"/>
</dbReference>
<organism evidence="10 11">
    <name type="scientific">Cylindrospermopsis raciborskii CENA303</name>
    <dbReference type="NCBI Taxonomy" id="1170769"/>
    <lineage>
        <taxon>Bacteria</taxon>
        <taxon>Bacillati</taxon>
        <taxon>Cyanobacteriota</taxon>
        <taxon>Cyanophyceae</taxon>
        <taxon>Nostocales</taxon>
        <taxon>Aphanizomenonaceae</taxon>
        <taxon>Cylindrospermopsis</taxon>
    </lineage>
</organism>
<comment type="caution">
    <text evidence="10">The sequence shown here is derived from an EMBL/GenBank/DDBJ whole genome shotgun (WGS) entry which is preliminary data.</text>
</comment>
<comment type="similarity">
    <text evidence="1">Belongs to the 2Fe2S plant-type ferredoxin family.</text>
</comment>
<dbReference type="PANTHER" id="PTHR43112">
    <property type="entry name" value="FERREDOXIN"/>
    <property type="match status" value="1"/>
</dbReference>
<sequence length="106" mass="11313">MTQTFHVEINHQGKKYNLEVPKGETVLSVADQAGLDLPSSCHAGVCTTCAALITEGTVDQSDGMGVGIELQAQGYALLCVAKPLSDLKIETEKEEVVYQKQFGTAN</sequence>
<gene>
    <name evidence="10" type="ORF">B7O87_12030</name>
</gene>
<keyword evidence="7" id="KW-0411">Iron-sulfur</keyword>
<keyword evidence="4" id="KW-0479">Metal-binding</keyword>
<name>A0A1X4G4P8_9CYAN</name>
<keyword evidence="3" id="KW-0001">2Fe-2S</keyword>
<evidence type="ECO:0000256" key="7">
    <source>
        <dbReference type="ARBA" id="ARBA00023014"/>
    </source>
</evidence>
<comment type="cofactor">
    <cofactor evidence="8">
        <name>[2Fe-2S] cluster</name>
        <dbReference type="ChEBI" id="CHEBI:190135"/>
    </cofactor>
</comment>
<dbReference type="InterPro" id="IPR036010">
    <property type="entry name" value="2Fe-2S_ferredoxin-like_sf"/>
</dbReference>
<dbReference type="PROSITE" id="PS51085">
    <property type="entry name" value="2FE2S_FER_2"/>
    <property type="match status" value="1"/>
</dbReference>
<dbReference type="NCBIfam" id="TIGR02008">
    <property type="entry name" value="fdx_plant"/>
    <property type="match status" value="1"/>
</dbReference>
<dbReference type="SUPFAM" id="SSF54292">
    <property type="entry name" value="2Fe-2S ferredoxin-like"/>
    <property type="match status" value="1"/>
</dbReference>
<dbReference type="InterPro" id="IPR010241">
    <property type="entry name" value="Fd_pln"/>
</dbReference>
<protein>
    <submittedName>
        <fullName evidence="10">Ferredoxin</fullName>
    </submittedName>
</protein>
<dbReference type="GO" id="GO:0022900">
    <property type="term" value="P:electron transport chain"/>
    <property type="evidence" value="ECO:0007669"/>
    <property type="project" value="InterPro"/>
</dbReference>
<dbReference type="AlphaFoldDB" id="A0A1X4G4P8"/>
<dbReference type="GO" id="GO:0051537">
    <property type="term" value="F:2 iron, 2 sulfur cluster binding"/>
    <property type="evidence" value="ECO:0007669"/>
    <property type="project" value="UniProtKB-KW"/>
</dbReference>
<accession>A0A1X4G4P8</accession>
<evidence type="ECO:0000256" key="4">
    <source>
        <dbReference type="ARBA" id="ARBA00022723"/>
    </source>
</evidence>
<dbReference type="GO" id="GO:0009055">
    <property type="term" value="F:electron transfer activity"/>
    <property type="evidence" value="ECO:0007669"/>
    <property type="project" value="InterPro"/>
</dbReference>
<evidence type="ECO:0000256" key="6">
    <source>
        <dbReference type="ARBA" id="ARBA00023004"/>
    </source>
</evidence>
<dbReference type="InterPro" id="IPR012675">
    <property type="entry name" value="Beta-grasp_dom_sf"/>
</dbReference>
<evidence type="ECO:0000256" key="1">
    <source>
        <dbReference type="ARBA" id="ARBA00007874"/>
    </source>
</evidence>
<keyword evidence="5" id="KW-0249">Electron transport</keyword>
<feature type="domain" description="2Fe-2S ferredoxin-type" evidence="9">
    <location>
        <begin position="5"/>
        <end position="95"/>
    </location>
</feature>
<dbReference type="PANTHER" id="PTHR43112:SF10">
    <property type="entry name" value="FERREDOXIN C 2, CHLOROPLASTIC"/>
    <property type="match status" value="1"/>
</dbReference>
<dbReference type="Proteomes" id="UP000192997">
    <property type="component" value="Unassembled WGS sequence"/>
</dbReference>
<keyword evidence="2" id="KW-0813">Transport</keyword>
<evidence type="ECO:0000256" key="2">
    <source>
        <dbReference type="ARBA" id="ARBA00022448"/>
    </source>
</evidence>
<dbReference type="GO" id="GO:0046872">
    <property type="term" value="F:metal ion binding"/>
    <property type="evidence" value="ECO:0007669"/>
    <property type="project" value="UniProtKB-KW"/>
</dbReference>